<evidence type="ECO:0000313" key="4">
    <source>
        <dbReference type="Proteomes" id="UP000554235"/>
    </source>
</evidence>
<dbReference type="Proteomes" id="UP000554235">
    <property type="component" value="Unassembled WGS sequence"/>
</dbReference>
<protein>
    <submittedName>
        <fullName evidence="3">Tol</fullName>
    </submittedName>
</protein>
<dbReference type="OrthoDB" id="5428863at2759"/>
<proteinExistence type="predicted"/>
<dbReference type="AlphaFoldDB" id="A0A8H4LMQ1"/>
<evidence type="ECO:0000313" key="3">
    <source>
        <dbReference type="EMBL" id="KAF4470933.1"/>
    </source>
</evidence>
<feature type="domain" description="Heterokaryon incompatibility" evidence="1">
    <location>
        <begin position="219"/>
        <end position="353"/>
    </location>
</feature>
<comment type="caution">
    <text evidence="3">The sequence shown here is derived from an EMBL/GenBank/DDBJ whole genome shotgun (WGS) entry which is preliminary data.</text>
</comment>
<reference evidence="3 4" key="1">
    <citation type="submission" date="2020-01" db="EMBL/GenBank/DDBJ databases">
        <title>Identification and distribution of gene clusters putatively required for synthesis of sphingolipid metabolism inhibitors in phylogenetically diverse species of the filamentous fungus Fusarium.</title>
        <authorList>
            <person name="Kim H.-S."/>
            <person name="Busman M."/>
            <person name="Brown D.W."/>
            <person name="Divon H."/>
            <person name="Uhlig S."/>
            <person name="Proctor R.H."/>
        </authorList>
    </citation>
    <scope>NUCLEOTIDE SEQUENCE [LARGE SCALE GENOMIC DNA]</scope>
    <source>
        <strain evidence="3 4">NRRL 20459</strain>
    </source>
</reference>
<dbReference type="PANTHER" id="PTHR33112">
    <property type="entry name" value="DOMAIN PROTEIN, PUTATIVE-RELATED"/>
    <property type="match status" value="1"/>
</dbReference>
<feature type="domain" description="Ubiquitin-like" evidence="2">
    <location>
        <begin position="970"/>
        <end position="1053"/>
    </location>
</feature>
<dbReference type="PANTHER" id="PTHR33112:SF1">
    <property type="entry name" value="HETEROKARYON INCOMPATIBILITY DOMAIN-CONTAINING PROTEIN"/>
    <property type="match status" value="1"/>
</dbReference>
<accession>A0A8H4LMQ1</accession>
<dbReference type="InterPro" id="IPR054464">
    <property type="entry name" value="ULD_fung"/>
</dbReference>
<organism evidence="3 4">
    <name type="scientific">Fusarium albosuccineum</name>
    <dbReference type="NCBI Taxonomy" id="1237068"/>
    <lineage>
        <taxon>Eukaryota</taxon>
        <taxon>Fungi</taxon>
        <taxon>Dikarya</taxon>
        <taxon>Ascomycota</taxon>
        <taxon>Pezizomycotina</taxon>
        <taxon>Sordariomycetes</taxon>
        <taxon>Hypocreomycetidae</taxon>
        <taxon>Hypocreales</taxon>
        <taxon>Nectriaceae</taxon>
        <taxon>Fusarium</taxon>
        <taxon>Fusarium decemcellulare species complex</taxon>
    </lineage>
</organism>
<dbReference type="Pfam" id="PF22893">
    <property type="entry name" value="ULD_2"/>
    <property type="match status" value="1"/>
</dbReference>
<dbReference type="EMBL" id="JAADYS010000271">
    <property type="protein sequence ID" value="KAF4470933.1"/>
    <property type="molecule type" value="Genomic_DNA"/>
</dbReference>
<dbReference type="Pfam" id="PF06985">
    <property type="entry name" value="HET"/>
    <property type="match status" value="1"/>
</dbReference>
<keyword evidence="4" id="KW-1185">Reference proteome</keyword>
<name>A0A8H4LMQ1_9HYPO</name>
<evidence type="ECO:0000259" key="1">
    <source>
        <dbReference type="Pfam" id="PF06985"/>
    </source>
</evidence>
<gene>
    <name evidence="3" type="ORF">FALBO_2148</name>
</gene>
<evidence type="ECO:0000259" key="2">
    <source>
        <dbReference type="Pfam" id="PF22893"/>
    </source>
</evidence>
<sequence length="1189" mass="133739">MSETNNQDAEATLCLRCQAFDLGDMLSGRWTEFECRDPVAFFGKRSAVLQDENCALCQALFSIAAGEHDTALGTGMDRFCMHAIPSQLAYRSQKNPSNGEFGDGFLKRAKAQGDSTWLVVRNQHVSMGAFWFTNVPLSAHNFGCLAEYSDQFNGIGQRVRLIDPAKVDFDAIKRWIAFCDGHHGRLCNPPSGSYSLPSGFVVINCLSRKLEPLPVGAKFVALSYVWGSNTSGTASSTLPSTFPQTIEDAITVVLEIGIQFIWIDRYCVPQHDCPEKREQIQKMHEIYRAADLALVAAAGEGPDYGLPGISTPRIKAPAVDLRIGSRRIVSTGRSAQETIRSTIRASRAWTYQEGLVSRRKLIFTDEQVYLHCMEREFRETIEQDYNLLAKSDNDDLATPFQCGLLHLIPEKNGLDSVYWAIRDFSERKITFQNDTLNALLGVLNLFQEAFPDKFRHLWGQPIPYDAASSIGDIMASALRWYMINGAERRPEFPSWSWIGWKGMVYPIDLEPYSEDITASLILEDGSIIDDAQPLRDLPSFLSLSTKLSKSVLIEAETVNVRIRRKDDGDEDYVNMWEPSFVKGDVERGDITDAKGFVVTQAVEKGDSLYEDLHAGLVWLGIVLPRADFVLVLKDMGGHYERLGNHEAVFPGGVDHAAHKNQGQKQRALIGTQPGHHQSTSLLDEQIRSFPQLNLLRHTADFLIATAVMEVALTFGSLGDIIALCQLAVQFGRAVGVGGEVGESTKEYQKLRQDLDILVRTLMEVMTMFQKYEATEELGTLDDATKSVVEQCASHMQEMLDRLQPKYRNSLRPEGSGNKMKDVYRKIQWRAIETERLRLLREKIQESVQRLSLLTGLAARPCRRSVRIDHATMLARSHEIQTLVSEACSSQADILQLLRQANEDRAKRLDEVRRQLVKQDEQSQKLLDVVKDAANALFQVKGFLVRISQVVTNVEVILNSIYLRPLDPTKELPVTMEDSLGRQFRIPPDLLDFLEWETLYSLVSDRFKNQICYGMVMRREYALEDSTSGKDLDPDRPLPLCLRRGMKVNMSMIFKTTDTISGACPRCMTVVNGADGVTVQCPTSGCSMWLRVQQTGVAPPDDTIPSPEESYTGATMRTPVRPADFQRVRLLLFNAVTHSTSTAHEYRGPQGLHTWEDVLEYIEKGRLERDLKGEYDSSEYEVGENWQGPY</sequence>
<dbReference type="InterPro" id="IPR010730">
    <property type="entry name" value="HET"/>
</dbReference>